<keyword evidence="2" id="KW-0812">Transmembrane</keyword>
<dbReference type="GeneID" id="111316079"/>
<accession>A0A6P6B9C4</accession>
<dbReference type="InterPro" id="IPR010471">
    <property type="entry name" value="DUF1068"/>
</dbReference>
<dbReference type="AlphaFoldDB" id="A0A6P6B9C4"/>
<protein>
    <submittedName>
        <fullName evidence="4">Uncharacterized protein LOC111316079</fullName>
    </submittedName>
</protein>
<reference evidence="4" key="1">
    <citation type="submission" date="2025-08" db="UniProtKB">
        <authorList>
            <consortium name="RefSeq"/>
        </authorList>
    </citation>
    <scope>IDENTIFICATION</scope>
    <source>
        <tissue evidence="4">Fruit stalk</tissue>
    </source>
</reference>
<dbReference type="RefSeq" id="XP_022773829.1">
    <property type="nucleotide sequence ID" value="XM_022918094.1"/>
</dbReference>
<evidence type="ECO:0000313" key="3">
    <source>
        <dbReference type="Proteomes" id="UP000515121"/>
    </source>
</evidence>
<dbReference type="PANTHER" id="PTHR32254:SF6">
    <property type="entry name" value="DUF1068 DOMAIN-CONTAINING PROTEIN"/>
    <property type="match status" value="1"/>
</dbReference>
<dbReference type="OrthoDB" id="1851883at2759"/>
<dbReference type="Pfam" id="PF06364">
    <property type="entry name" value="DUF1068"/>
    <property type="match status" value="1"/>
</dbReference>
<evidence type="ECO:0000256" key="2">
    <source>
        <dbReference type="SAM" id="Phobius"/>
    </source>
</evidence>
<keyword evidence="2" id="KW-1133">Transmembrane helix</keyword>
<evidence type="ECO:0000256" key="1">
    <source>
        <dbReference type="SAM" id="Coils"/>
    </source>
</evidence>
<dbReference type="KEGG" id="dzi:111316079"/>
<gene>
    <name evidence="4" type="primary">LOC111316079</name>
</gene>
<feature type="coiled-coil region" evidence="1">
    <location>
        <begin position="131"/>
        <end position="158"/>
    </location>
</feature>
<feature type="transmembrane region" description="Helical" evidence="2">
    <location>
        <begin position="14"/>
        <end position="37"/>
    </location>
</feature>
<dbReference type="Proteomes" id="UP000515121">
    <property type="component" value="Unplaced"/>
</dbReference>
<organism evidence="3 4">
    <name type="scientific">Durio zibethinus</name>
    <name type="common">Durian</name>
    <dbReference type="NCBI Taxonomy" id="66656"/>
    <lineage>
        <taxon>Eukaryota</taxon>
        <taxon>Viridiplantae</taxon>
        <taxon>Streptophyta</taxon>
        <taxon>Embryophyta</taxon>
        <taxon>Tracheophyta</taxon>
        <taxon>Spermatophyta</taxon>
        <taxon>Magnoliopsida</taxon>
        <taxon>eudicotyledons</taxon>
        <taxon>Gunneridae</taxon>
        <taxon>Pentapetalae</taxon>
        <taxon>rosids</taxon>
        <taxon>malvids</taxon>
        <taxon>Malvales</taxon>
        <taxon>Malvaceae</taxon>
        <taxon>Helicteroideae</taxon>
        <taxon>Durio</taxon>
    </lineage>
</organism>
<keyword evidence="1" id="KW-0175">Coiled coil</keyword>
<dbReference type="PANTHER" id="PTHR32254">
    <property type="entry name" value="EXPRESSED PROTEIN"/>
    <property type="match status" value="1"/>
</dbReference>
<name>A0A6P6B9C4_DURZI</name>
<sequence>MAHSSEQRFWCQGVLRYVLAFLCVCSVGYIVGPTLFWHLKEKSRAQASCPSCVCNCFYETDFLLPPGLANSTYSDCGKNDPDVNEELEKDIVALLSEEIALQKIVSNDTLERSWALTMDTKRASLHYQKEAEKCNAGVETCEEARERAEAELREELKLTALWEKRARELWWQDSEREFT</sequence>
<proteinExistence type="predicted"/>
<evidence type="ECO:0000313" key="4">
    <source>
        <dbReference type="RefSeq" id="XP_022773829.1"/>
    </source>
</evidence>
<keyword evidence="2" id="KW-0472">Membrane</keyword>
<keyword evidence="3" id="KW-1185">Reference proteome</keyword>